<feature type="transmembrane region" description="Helical" evidence="1">
    <location>
        <begin position="441"/>
        <end position="474"/>
    </location>
</feature>
<dbReference type="PANTHER" id="PTHR46825:SF9">
    <property type="entry name" value="BETA-LACTAMASE-RELATED DOMAIN-CONTAINING PROTEIN"/>
    <property type="match status" value="1"/>
</dbReference>
<dbReference type="PANTHER" id="PTHR46825">
    <property type="entry name" value="D-ALANYL-D-ALANINE-CARBOXYPEPTIDASE/ENDOPEPTIDASE AMPH"/>
    <property type="match status" value="1"/>
</dbReference>
<comment type="caution">
    <text evidence="4">The sequence shown here is derived from an EMBL/GenBank/DDBJ whole genome shotgun (WGS) entry which is preliminary data.</text>
</comment>
<evidence type="ECO:0000313" key="4">
    <source>
        <dbReference type="EMBL" id="PZD97446.1"/>
    </source>
</evidence>
<feature type="transmembrane region" description="Helical" evidence="1">
    <location>
        <begin position="417"/>
        <end position="435"/>
    </location>
</feature>
<feature type="chain" id="PRO_5015891561" evidence="2">
    <location>
        <begin position="23"/>
        <end position="479"/>
    </location>
</feature>
<name>A0A2W1LED6_9BACL</name>
<protein>
    <submittedName>
        <fullName evidence="4">Serine hydrolase</fullName>
    </submittedName>
</protein>
<keyword evidence="1" id="KW-0812">Transmembrane</keyword>
<keyword evidence="4" id="KW-0378">Hydrolase</keyword>
<dbReference type="GO" id="GO:0016787">
    <property type="term" value="F:hydrolase activity"/>
    <property type="evidence" value="ECO:0007669"/>
    <property type="project" value="UniProtKB-KW"/>
</dbReference>
<keyword evidence="5" id="KW-1185">Reference proteome</keyword>
<dbReference type="OrthoDB" id="846150at2"/>
<keyword evidence="1" id="KW-0472">Membrane</keyword>
<dbReference type="Gene3D" id="3.40.710.10">
    <property type="entry name" value="DD-peptidase/beta-lactamase superfamily"/>
    <property type="match status" value="1"/>
</dbReference>
<dbReference type="SUPFAM" id="SSF56601">
    <property type="entry name" value="beta-lactamase/transpeptidase-like"/>
    <property type="match status" value="1"/>
</dbReference>
<dbReference type="InterPro" id="IPR001466">
    <property type="entry name" value="Beta-lactam-related"/>
</dbReference>
<dbReference type="Pfam" id="PF00144">
    <property type="entry name" value="Beta-lactamase"/>
    <property type="match status" value="1"/>
</dbReference>
<evidence type="ECO:0000313" key="5">
    <source>
        <dbReference type="Proteomes" id="UP000249522"/>
    </source>
</evidence>
<proteinExistence type="predicted"/>
<keyword evidence="2" id="KW-0732">Signal</keyword>
<sequence length="479" mass="52718">MKLILICMAAALGLSAPSSADAERPDIDTDTIDNFIVSAMQKLHIPGAALGIVKGDQLLYQQGYGYAGPDKTPVTPQTSFVIGSVSKSFTALAVMQLADQGRIDLEAPVQQYLPWFRLADEAASSKLLVKHLLHQTSGLSTYDGQKSLTKGNQPIEQHLRSLGGTRLTEPVGSVFQYSNLNYDILGGIIESASGMSYKEYINKHIFIPLHMNNSFGSPDDVTNLLAAGYQPVFGFMLPTRQAEHQGTVPSGYLISSVEDMTNYMIAQLNKGDFRGVSVVSEQSAELMHRPAAPMWGDNFYAMGWTVNNNRIYHDGSTENTYSKIVLEGDYGIVLLTNSIDFFHIDSYDQLMEGVSRILHGNEPMVDIADPDQTYLVIGIIVLIALAYTARSVYTLITWRSRLTTTRLKLIMHALEVLLLNIVIPLIILLLVPKLLVPWSVIFVFLVGIGHFMFVIPVILLTVGAAKAVLLLLSIRKLEL</sequence>
<gene>
    <name evidence="4" type="ORF">DNH61_03190</name>
</gene>
<dbReference type="InterPro" id="IPR050491">
    <property type="entry name" value="AmpC-like"/>
</dbReference>
<dbReference type="AlphaFoldDB" id="A0A2W1LED6"/>
<keyword evidence="1" id="KW-1133">Transmembrane helix</keyword>
<feature type="domain" description="Beta-lactamase-related" evidence="3">
    <location>
        <begin position="33"/>
        <end position="338"/>
    </location>
</feature>
<dbReference type="EMBL" id="QKRB01000028">
    <property type="protein sequence ID" value="PZD97446.1"/>
    <property type="molecule type" value="Genomic_DNA"/>
</dbReference>
<dbReference type="Proteomes" id="UP000249522">
    <property type="component" value="Unassembled WGS sequence"/>
</dbReference>
<dbReference type="InterPro" id="IPR012338">
    <property type="entry name" value="Beta-lactam/transpept-like"/>
</dbReference>
<feature type="signal peptide" evidence="2">
    <location>
        <begin position="1"/>
        <end position="22"/>
    </location>
</feature>
<organism evidence="4 5">
    <name type="scientific">Paenibacillus sambharensis</name>
    <dbReference type="NCBI Taxonomy" id="1803190"/>
    <lineage>
        <taxon>Bacteria</taxon>
        <taxon>Bacillati</taxon>
        <taxon>Bacillota</taxon>
        <taxon>Bacilli</taxon>
        <taxon>Bacillales</taxon>
        <taxon>Paenibacillaceae</taxon>
        <taxon>Paenibacillus</taxon>
    </lineage>
</organism>
<evidence type="ECO:0000256" key="2">
    <source>
        <dbReference type="SAM" id="SignalP"/>
    </source>
</evidence>
<accession>A0A2W1LED6</accession>
<evidence type="ECO:0000256" key="1">
    <source>
        <dbReference type="SAM" id="Phobius"/>
    </source>
</evidence>
<feature type="transmembrane region" description="Helical" evidence="1">
    <location>
        <begin position="374"/>
        <end position="396"/>
    </location>
</feature>
<reference evidence="4 5" key="1">
    <citation type="submission" date="2018-06" db="EMBL/GenBank/DDBJ databases">
        <title>Paenibacillus imtechensis sp. nov.</title>
        <authorList>
            <person name="Pinnaka A.K."/>
            <person name="Singh H."/>
            <person name="Kaur M."/>
        </authorList>
    </citation>
    <scope>NUCLEOTIDE SEQUENCE [LARGE SCALE GENOMIC DNA]</scope>
    <source>
        <strain evidence="4 5">SMB1</strain>
    </source>
</reference>
<evidence type="ECO:0000259" key="3">
    <source>
        <dbReference type="Pfam" id="PF00144"/>
    </source>
</evidence>